<dbReference type="InterPro" id="IPR019009">
    <property type="entry name" value="SRP_receptor_beta_su"/>
</dbReference>
<dbReference type="HOGENOM" id="CLU_1635847_0_0_1"/>
<dbReference type="InParanoid" id="I3EHI4"/>
<accession>I3EHI4</accession>
<keyword evidence="7 11" id="KW-1133">Transmembrane helix</keyword>
<keyword evidence="6" id="KW-0256">Endoplasmic reticulum</keyword>
<reference evidence="12" key="1">
    <citation type="submission" date="2011-01" db="EMBL/GenBank/DDBJ databases">
        <title>The Genome Sequence of Nematocida parisii strain ERTm3.</title>
        <authorList>
            <consortium name="The Broad Institute Genome Sequencing Platform"/>
            <consortium name="The Broad Institute Genome Sequencing Center for Infectious Disease"/>
            <person name="Cuomo C."/>
            <person name="Troemel E."/>
            <person name="Young S.K."/>
            <person name="Zeng Q."/>
            <person name="Gargeya S."/>
            <person name="Fitzgerald M."/>
            <person name="Haas B."/>
            <person name="Abouelleil A."/>
            <person name="Alvarado L."/>
            <person name="Arachchi H.M."/>
            <person name="Berlin A."/>
            <person name="Chapman S.B."/>
            <person name="Gearin G."/>
            <person name="Goldberg J."/>
            <person name="Griggs A."/>
            <person name="Gujja S."/>
            <person name="Hansen M."/>
            <person name="Heiman D."/>
            <person name="Howarth C."/>
            <person name="Larimer J."/>
            <person name="Lui A."/>
            <person name="MacDonald P.J.P."/>
            <person name="McCowen C."/>
            <person name="Montmayeur A."/>
            <person name="Murphy C."/>
            <person name="Neiman D."/>
            <person name="Pearson M."/>
            <person name="Priest M."/>
            <person name="Roberts A."/>
            <person name="Saif S."/>
            <person name="Shea T."/>
            <person name="Sisk P."/>
            <person name="Stolte C."/>
            <person name="Sykes S."/>
            <person name="Wortman J."/>
            <person name="Nusbaum C."/>
            <person name="Birren B."/>
        </authorList>
    </citation>
    <scope>NUCLEOTIDE SEQUENCE</scope>
    <source>
        <strain evidence="12">ERTm3</strain>
    </source>
</reference>
<comment type="subcellular location">
    <subcellularLocation>
        <location evidence="1">Endoplasmic reticulum membrane</location>
        <topology evidence="1">Single-pass membrane protein</topology>
    </subcellularLocation>
</comment>
<evidence type="ECO:0000256" key="2">
    <source>
        <dbReference type="ARBA" id="ARBA00005619"/>
    </source>
</evidence>
<dbReference type="Gene3D" id="3.40.50.300">
    <property type="entry name" value="P-loop containing nucleotide triphosphate hydrolases"/>
    <property type="match status" value="1"/>
</dbReference>
<name>I3EHI4_NEMP3</name>
<dbReference type="OMA" id="EPWSHAI"/>
<evidence type="ECO:0000256" key="10">
    <source>
        <dbReference type="ARBA" id="ARBA00023170"/>
    </source>
</evidence>
<dbReference type="SUPFAM" id="SSF52540">
    <property type="entry name" value="P-loop containing nucleoside triphosphate hydrolases"/>
    <property type="match status" value="1"/>
</dbReference>
<evidence type="ECO:0000256" key="11">
    <source>
        <dbReference type="SAM" id="Phobius"/>
    </source>
</evidence>
<dbReference type="VEuPathDB" id="MicrosporidiaDB:NEQG_01371"/>
<keyword evidence="10" id="KW-0675">Receptor</keyword>
<dbReference type="EMBL" id="GL870878">
    <property type="protein sequence ID" value="EIJ88681.1"/>
    <property type="molecule type" value="Genomic_DNA"/>
</dbReference>
<dbReference type="GO" id="GO:0005789">
    <property type="term" value="C:endoplasmic reticulum membrane"/>
    <property type="evidence" value="ECO:0007669"/>
    <property type="project" value="UniProtKB-SubCell"/>
</dbReference>
<dbReference type="Proteomes" id="UP000002872">
    <property type="component" value="Unassembled WGS sequence"/>
</dbReference>
<dbReference type="OrthoDB" id="2188275at2759"/>
<evidence type="ECO:0000313" key="12">
    <source>
        <dbReference type="EMBL" id="EIJ88681.1"/>
    </source>
</evidence>
<keyword evidence="4 11" id="KW-0812">Transmembrane</keyword>
<evidence type="ECO:0000256" key="3">
    <source>
        <dbReference type="ARBA" id="ARBA00020256"/>
    </source>
</evidence>
<evidence type="ECO:0000256" key="6">
    <source>
        <dbReference type="ARBA" id="ARBA00022824"/>
    </source>
</evidence>
<keyword evidence="9 11" id="KW-0472">Membrane</keyword>
<dbReference type="GO" id="GO:0005525">
    <property type="term" value="F:GTP binding"/>
    <property type="evidence" value="ECO:0007669"/>
    <property type="project" value="UniProtKB-KW"/>
</dbReference>
<organism evidence="12 13">
    <name type="scientific">Nematocida parisii (strain ERTm3)</name>
    <name type="common">Nematode killer fungus</name>
    <dbReference type="NCBI Taxonomy" id="935791"/>
    <lineage>
        <taxon>Eukaryota</taxon>
        <taxon>Fungi</taxon>
        <taxon>Fungi incertae sedis</taxon>
        <taxon>Microsporidia</taxon>
        <taxon>Nematocida</taxon>
    </lineage>
</organism>
<evidence type="ECO:0000256" key="1">
    <source>
        <dbReference type="ARBA" id="ARBA00004389"/>
    </source>
</evidence>
<feature type="transmembrane region" description="Helical" evidence="11">
    <location>
        <begin position="6"/>
        <end position="22"/>
    </location>
</feature>
<keyword evidence="8" id="KW-0342">GTP-binding</keyword>
<dbReference type="Pfam" id="PF09439">
    <property type="entry name" value="SRPRB"/>
    <property type="match status" value="1"/>
</dbReference>
<gene>
    <name evidence="12" type="ORF">NEQG_01371</name>
</gene>
<evidence type="ECO:0000256" key="8">
    <source>
        <dbReference type="ARBA" id="ARBA00023134"/>
    </source>
</evidence>
<dbReference type="AlphaFoldDB" id="I3EHI4"/>
<comment type="similarity">
    <text evidence="2">Belongs to the SRP receptor beta subunit family.</text>
</comment>
<keyword evidence="13" id="KW-1185">Reference proteome</keyword>
<proteinExistence type="inferred from homology"/>
<evidence type="ECO:0000256" key="5">
    <source>
        <dbReference type="ARBA" id="ARBA00022741"/>
    </source>
</evidence>
<evidence type="ECO:0000313" key="13">
    <source>
        <dbReference type="Proteomes" id="UP000002872"/>
    </source>
</evidence>
<evidence type="ECO:0000256" key="9">
    <source>
        <dbReference type="ARBA" id="ARBA00023136"/>
    </source>
</evidence>
<evidence type="ECO:0000256" key="7">
    <source>
        <dbReference type="ARBA" id="ARBA00022989"/>
    </source>
</evidence>
<keyword evidence="5" id="KW-0547">Nucleotide-binding</keyword>
<evidence type="ECO:0000256" key="4">
    <source>
        <dbReference type="ARBA" id="ARBA00022692"/>
    </source>
</evidence>
<protein>
    <recommendedName>
        <fullName evidence="3">Signal recognition particle receptor subunit beta</fullName>
    </recommendedName>
</protein>
<sequence length="162" mass="17810">MNSFVIPIAVCILALLITLLAFRKAPKQKKRIVLMGRKGTGKTRLFLALTEKNCSAIKTIPSIDSVNHMLGNSAVLVDTPGADSFERTAEHMNLTKDDLVIYAFNRKEQQSPLNLDTKARIYKIYTGEDASCGSGIKSIKLSQLLGMDSNSPEIQDILSQIL</sequence>
<dbReference type="InterPro" id="IPR027417">
    <property type="entry name" value="P-loop_NTPase"/>
</dbReference>